<reference evidence="3" key="1">
    <citation type="journal article" date="2019" name="Int. J. Syst. Evol. Microbiol.">
        <title>The Global Catalogue of Microorganisms (GCM) 10K type strain sequencing project: providing services to taxonomists for standard genome sequencing and annotation.</title>
        <authorList>
            <consortium name="The Broad Institute Genomics Platform"/>
            <consortium name="The Broad Institute Genome Sequencing Center for Infectious Disease"/>
            <person name="Wu L."/>
            <person name="Ma J."/>
        </authorList>
    </citation>
    <scope>NUCLEOTIDE SEQUENCE [LARGE SCALE GENOMIC DNA]</scope>
    <source>
        <strain evidence="3">CGMCC 4.1782</strain>
    </source>
</reference>
<proteinExistence type="predicted"/>
<dbReference type="EMBL" id="JBHUIM010000002">
    <property type="protein sequence ID" value="MFD2247537.1"/>
    <property type="molecule type" value="Genomic_DNA"/>
</dbReference>
<evidence type="ECO:0008006" key="4">
    <source>
        <dbReference type="Google" id="ProtNLM"/>
    </source>
</evidence>
<protein>
    <recommendedName>
        <fullName evidence="4">Nucleotidyltransferase</fullName>
    </recommendedName>
</protein>
<comment type="caution">
    <text evidence="2">The sequence shown here is derived from an EMBL/GenBank/DDBJ whole genome shotgun (WGS) entry which is preliminary data.</text>
</comment>
<evidence type="ECO:0000313" key="2">
    <source>
        <dbReference type="EMBL" id="MFD2247537.1"/>
    </source>
</evidence>
<sequence length="324" mass="36920">MATLLQCIKKFIDKISVTDRQEESINGSISNIKDHLLDDDNDLSVERIFTNGSYERDTILRPLDDIDIFAVLKREDYTNEYGQLCSPQSVLTKLKNYLNSSADYAGKVKQDRPCVTISLSDKNFDILPSFEEETGGYLIPNYDLKSWTYSYPVKLTKDLADVHRIRNYSVKQVVKVAKYRNRDLDKLMPSYHIEEVAIRIFTVNAFANYEEGIRLWFNQAEYYAEQGKFTSYKAYEQAIILIKEAKIKLNEAHEYKKSGNEAEAIKIWKGLFGRDFPTVDTEEAKNYSRALSEGTLKVASTGAISTSSGKSVLASKGYFGDVSQ</sequence>
<organism evidence="2 3">
    <name type="scientific">Pontibacter ruber</name>
    <dbReference type="NCBI Taxonomy" id="1343895"/>
    <lineage>
        <taxon>Bacteria</taxon>
        <taxon>Pseudomonadati</taxon>
        <taxon>Bacteroidota</taxon>
        <taxon>Cytophagia</taxon>
        <taxon>Cytophagales</taxon>
        <taxon>Hymenobacteraceae</taxon>
        <taxon>Pontibacter</taxon>
    </lineage>
</organism>
<dbReference type="SUPFAM" id="SSF81301">
    <property type="entry name" value="Nucleotidyltransferase"/>
    <property type="match status" value="1"/>
</dbReference>
<dbReference type="RefSeq" id="WP_250430499.1">
    <property type="nucleotide sequence ID" value="NZ_JALPRR010000003.1"/>
</dbReference>
<dbReference type="Pfam" id="PF18144">
    <property type="entry name" value="SMODS"/>
    <property type="match status" value="1"/>
</dbReference>
<gene>
    <name evidence="2" type="ORF">ACFSKP_14815</name>
</gene>
<dbReference type="InterPro" id="IPR006116">
    <property type="entry name" value="NT_2-5OAS_ClassI-CCAase"/>
</dbReference>
<dbReference type="InterPro" id="IPR043519">
    <property type="entry name" value="NT_sf"/>
</dbReference>
<evidence type="ECO:0000256" key="1">
    <source>
        <dbReference type="ARBA" id="ARBA00023118"/>
    </source>
</evidence>
<evidence type="ECO:0000313" key="3">
    <source>
        <dbReference type="Proteomes" id="UP001597374"/>
    </source>
</evidence>
<dbReference type="CDD" id="cd05400">
    <property type="entry name" value="NT_2-5OAS_ClassI-CCAase"/>
    <property type="match status" value="1"/>
</dbReference>
<accession>A0ABW5D122</accession>
<name>A0ABW5D122_9BACT</name>
<dbReference type="Proteomes" id="UP001597374">
    <property type="component" value="Unassembled WGS sequence"/>
</dbReference>
<keyword evidence="1" id="KW-0051">Antiviral defense</keyword>
<keyword evidence="3" id="KW-1185">Reference proteome</keyword>
<dbReference type="Gene3D" id="3.30.460.10">
    <property type="entry name" value="Beta Polymerase, domain 2"/>
    <property type="match status" value="1"/>
</dbReference>